<feature type="non-terminal residue" evidence="2">
    <location>
        <position position="52"/>
    </location>
</feature>
<name>X1V9W4_9ZZZZ</name>
<keyword evidence="1" id="KW-0472">Membrane</keyword>
<protein>
    <submittedName>
        <fullName evidence="2">Uncharacterized protein</fullName>
    </submittedName>
</protein>
<evidence type="ECO:0000313" key="2">
    <source>
        <dbReference type="EMBL" id="GAJ09891.1"/>
    </source>
</evidence>
<comment type="caution">
    <text evidence="2">The sequence shown here is derived from an EMBL/GenBank/DDBJ whole genome shotgun (WGS) entry which is preliminary data.</text>
</comment>
<gene>
    <name evidence="2" type="ORF">S12H4_49155</name>
</gene>
<feature type="transmembrane region" description="Helical" evidence="1">
    <location>
        <begin position="20"/>
        <end position="44"/>
    </location>
</feature>
<keyword evidence="1" id="KW-0812">Transmembrane</keyword>
<proteinExistence type="predicted"/>
<reference evidence="2" key="1">
    <citation type="journal article" date="2014" name="Front. Microbiol.">
        <title>High frequency of phylogenetically diverse reductive dehalogenase-homologous genes in deep subseafloor sedimentary metagenomes.</title>
        <authorList>
            <person name="Kawai M."/>
            <person name="Futagami T."/>
            <person name="Toyoda A."/>
            <person name="Takaki Y."/>
            <person name="Nishi S."/>
            <person name="Hori S."/>
            <person name="Arai W."/>
            <person name="Tsubouchi T."/>
            <person name="Morono Y."/>
            <person name="Uchiyama I."/>
            <person name="Ito T."/>
            <person name="Fujiyama A."/>
            <person name="Inagaki F."/>
            <person name="Takami H."/>
        </authorList>
    </citation>
    <scope>NUCLEOTIDE SEQUENCE</scope>
    <source>
        <strain evidence="2">Expedition CK06-06</strain>
    </source>
</reference>
<keyword evidence="1" id="KW-1133">Transmembrane helix</keyword>
<accession>X1V9W4</accession>
<evidence type="ECO:0000256" key="1">
    <source>
        <dbReference type="SAM" id="Phobius"/>
    </source>
</evidence>
<dbReference type="EMBL" id="BARW01030805">
    <property type="protein sequence ID" value="GAJ09891.1"/>
    <property type="molecule type" value="Genomic_DNA"/>
</dbReference>
<organism evidence="2">
    <name type="scientific">marine sediment metagenome</name>
    <dbReference type="NCBI Taxonomy" id="412755"/>
    <lineage>
        <taxon>unclassified sequences</taxon>
        <taxon>metagenomes</taxon>
        <taxon>ecological metagenomes</taxon>
    </lineage>
</organism>
<dbReference type="AlphaFoldDB" id="X1V9W4"/>
<sequence>MLEHLGEKLILHVTLGNFSFSFDIIAVIMSWIVIIVLVVVALILRRGLGQDI</sequence>